<keyword evidence="1" id="KW-0963">Cytoplasm</keyword>
<keyword evidence="9" id="KW-0511">Multifunctional enzyme</keyword>
<evidence type="ECO:0000256" key="1">
    <source>
        <dbReference type="ARBA" id="ARBA00022490"/>
    </source>
</evidence>
<dbReference type="Pfam" id="PF01266">
    <property type="entry name" value="DAO"/>
    <property type="match status" value="1"/>
</dbReference>
<dbReference type="InterPro" id="IPR006076">
    <property type="entry name" value="FAD-dep_OxRdtase"/>
</dbReference>
<evidence type="ECO:0000256" key="8">
    <source>
        <dbReference type="ARBA" id="ARBA00023002"/>
    </source>
</evidence>
<evidence type="ECO:0000256" key="2">
    <source>
        <dbReference type="ARBA" id="ARBA00022603"/>
    </source>
</evidence>
<dbReference type="AlphaFoldDB" id="V8G707"/>
<evidence type="ECO:0000256" key="5">
    <source>
        <dbReference type="ARBA" id="ARBA00022691"/>
    </source>
</evidence>
<evidence type="ECO:0000256" key="4">
    <source>
        <dbReference type="ARBA" id="ARBA00022679"/>
    </source>
</evidence>
<keyword evidence="2 11" id="KW-0489">Methyltransferase</keyword>
<dbReference type="GO" id="GO:0008168">
    <property type="term" value="F:methyltransferase activity"/>
    <property type="evidence" value="ECO:0007669"/>
    <property type="project" value="UniProtKB-KW"/>
</dbReference>
<dbReference type="RefSeq" id="WP_023950311.1">
    <property type="nucleotide sequence ID" value="NZ_AYSV01000068.1"/>
</dbReference>
<evidence type="ECO:0000313" key="12">
    <source>
        <dbReference type="Proteomes" id="UP000018766"/>
    </source>
</evidence>
<keyword evidence="12" id="KW-1185">Reference proteome</keyword>
<keyword evidence="6" id="KW-0819">tRNA processing</keyword>
<dbReference type="PANTHER" id="PTHR13847">
    <property type="entry name" value="SARCOSINE DEHYDROGENASE-RELATED"/>
    <property type="match status" value="1"/>
</dbReference>
<evidence type="ECO:0000313" key="11">
    <source>
        <dbReference type="EMBL" id="ETD72324.1"/>
    </source>
</evidence>
<evidence type="ECO:0000256" key="9">
    <source>
        <dbReference type="ARBA" id="ARBA00023268"/>
    </source>
</evidence>
<evidence type="ECO:0000256" key="3">
    <source>
        <dbReference type="ARBA" id="ARBA00022630"/>
    </source>
</evidence>
<dbReference type="EMBL" id="AYSV01000068">
    <property type="protein sequence ID" value="ETD72324.1"/>
    <property type="molecule type" value="Genomic_DNA"/>
</dbReference>
<dbReference type="GO" id="GO:0008033">
    <property type="term" value="P:tRNA processing"/>
    <property type="evidence" value="ECO:0007669"/>
    <property type="project" value="UniProtKB-KW"/>
</dbReference>
<dbReference type="OrthoDB" id="9786494at2"/>
<dbReference type="Proteomes" id="UP000018766">
    <property type="component" value="Unassembled WGS sequence"/>
</dbReference>
<keyword evidence="5" id="KW-0949">S-adenosyl-L-methionine</keyword>
<dbReference type="GO" id="GO:0032259">
    <property type="term" value="P:methylation"/>
    <property type="evidence" value="ECO:0007669"/>
    <property type="project" value="UniProtKB-KW"/>
</dbReference>
<reference evidence="11 12" key="1">
    <citation type="submission" date="2013-11" db="EMBL/GenBank/DDBJ databases">
        <title>Genomic analysis of Pelistega sp. HM-7.</title>
        <authorList>
            <person name="Kumbhare S.V."/>
            <person name="Shetty S.A."/>
            <person name="Sharma O."/>
            <person name="Dhotre D.P."/>
        </authorList>
    </citation>
    <scope>NUCLEOTIDE SEQUENCE [LARGE SCALE GENOMIC DNA]</scope>
    <source>
        <strain evidence="11 12">HM-7</strain>
    </source>
</reference>
<keyword evidence="8" id="KW-0560">Oxidoreductase</keyword>
<organism evidence="11 12">
    <name type="scientific">Pelistega indica</name>
    <dbReference type="NCBI Taxonomy" id="1414851"/>
    <lineage>
        <taxon>Bacteria</taxon>
        <taxon>Pseudomonadati</taxon>
        <taxon>Pseudomonadota</taxon>
        <taxon>Betaproteobacteria</taxon>
        <taxon>Burkholderiales</taxon>
        <taxon>Alcaligenaceae</taxon>
        <taxon>Pelistega</taxon>
    </lineage>
</organism>
<dbReference type="SUPFAM" id="SSF51905">
    <property type="entry name" value="FAD/NAD(P)-binding domain"/>
    <property type="match status" value="1"/>
</dbReference>
<keyword evidence="3" id="KW-0285">Flavoprotein</keyword>
<dbReference type="GO" id="GO:0005737">
    <property type="term" value="C:cytoplasm"/>
    <property type="evidence" value="ECO:0007669"/>
    <property type="project" value="TreeGrafter"/>
</dbReference>
<keyword evidence="4 11" id="KW-0808">Transferase</keyword>
<proteinExistence type="predicted"/>
<name>V8G707_9BURK</name>
<dbReference type="Gene3D" id="3.30.9.10">
    <property type="entry name" value="D-Amino Acid Oxidase, subunit A, domain 2"/>
    <property type="match status" value="1"/>
</dbReference>
<dbReference type="Gene3D" id="3.50.50.60">
    <property type="entry name" value="FAD/NAD(P)-binding domain"/>
    <property type="match status" value="1"/>
</dbReference>
<evidence type="ECO:0000256" key="7">
    <source>
        <dbReference type="ARBA" id="ARBA00022827"/>
    </source>
</evidence>
<dbReference type="PATRIC" id="fig|1414851.3.peg.960"/>
<dbReference type="InterPro" id="IPR036188">
    <property type="entry name" value="FAD/NAD-bd_sf"/>
</dbReference>
<gene>
    <name evidence="11" type="ORF">V757_04795</name>
</gene>
<evidence type="ECO:0000259" key="10">
    <source>
        <dbReference type="Pfam" id="PF01266"/>
    </source>
</evidence>
<keyword evidence="7" id="KW-0274">FAD</keyword>
<sequence>MKTQPLNIAILSAQYLKYLPSLFDFWQGQSRPVHILVVDDDLTARRELLRRLSQQSISPIYARLLEQWPIDLLGLHRLDIEPYQFCLHILNTNHPHPWKAFSADVDGFIVDEINQEEHFMEALRLASPMPFVYAEKKCVEMIKSTLQYRQFSLQCSQTSDVVMDKSSAPNSQVCLDPLNLFAQFAENWQYLQPTSFRPVKQLAAQKKREIAIIGAGVAGAGVAHAMANRGWQVTVFDPMFAHSPDEFVLQFASGAITPLVTADDSHKARISRAGVLRARIRWQAIAQQVGIKYCGTLELNRDKGHAKDLLDAVKALNYPSEWARLVSASEATEIAGIPVEQDGVYFPMGMQVPPVKLAHVLLQHPNIQCKALKIEWINKQADGYELIGVDEDAVATKVFFHQIVVANAIDSKSLLEKNELHRKTLKSGKQVNAISCLNTLHALSGEVMMIPDDLLNGGPKCIVGGQGYFLPSQNGFCVMGSTYVHNDLTPKVSKEGQKVIWDKIPLSLSLDFESLQQSATIKGRACVRAVIQGRLPIIGELEHAKGVWLACAYASHGLTWSSLAGELIGASLEGEPLPLERDLLVSLTPK</sequence>
<dbReference type="PANTHER" id="PTHR13847:SF283">
    <property type="entry name" value="TRNA 5-METHYLAMINOMETHYL-2-THIOURIDINE BIOSYNTHESIS BIFUNCTIONAL PROTEIN MNMC"/>
    <property type="match status" value="1"/>
</dbReference>
<accession>V8G707</accession>
<protein>
    <submittedName>
        <fullName evidence="11">5-methylaminomethyl-2-thiouridine methyltransferase</fullName>
    </submittedName>
</protein>
<evidence type="ECO:0000256" key="6">
    <source>
        <dbReference type="ARBA" id="ARBA00022694"/>
    </source>
</evidence>
<feature type="domain" description="FAD dependent oxidoreductase" evidence="10">
    <location>
        <begin position="210"/>
        <end position="568"/>
    </location>
</feature>
<dbReference type="GO" id="GO:0016491">
    <property type="term" value="F:oxidoreductase activity"/>
    <property type="evidence" value="ECO:0007669"/>
    <property type="project" value="UniProtKB-KW"/>
</dbReference>
<comment type="caution">
    <text evidence="11">The sequence shown here is derived from an EMBL/GenBank/DDBJ whole genome shotgun (WGS) entry which is preliminary data.</text>
</comment>